<evidence type="ECO:0000259" key="3">
    <source>
        <dbReference type="PROSITE" id="PS51186"/>
    </source>
</evidence>
<evidence type="ECO:0000313" key="4">
    <source>
        <dbReference type="EMBL" id="QCQ23518.1"/>
    </source>
</evidence>
<dbReference type="Proteomes" id="UP000298602">
    <property type="component" value="Chromosome"/>
</dbReference>
<feature type="domain" description="N-acetyltransferase" evidence="3">
    <location>
        <begin position="1"/>
        <end position="156"/>
    </location>
</feature>
<keyword evidence="1 4" id="KW-0808">Transferase</keyword>
<reference evidence="4 5" key="2">
    <citation type="submission" date="2019-05" db="EMBL/GenBank/DDBJ databases">
        <authorList>
            <person name="Suflita J.M."/>
            <person name="Marks C.R."/>
        </authorList>
    </citation>
    <scope>NUCLEOTIDE SEQUENCE [LARGE SCALE GENOMIC DNA]</scope>
    <source>
        <strain evidence="4 5">ALDC</strain>
    </source>
</reference>
<dbReference type="CDD" id="cd04301">
    <property type="entry name" value="NAT_SF"/>
    <property type="match status" value="1"/>
</dbReference>
<dbReference type="InterPro" id="IPR000182">
    <property type="entry name" value="GNAT_dom"/>
</dbReference>
<dbReference type="KEGG" id="dax:FDQ92_09210"/>
<accession>A0A4P8L663</accession>
<dbReference type="PANTHER" id="PTHR43877">
    <property type="entry name" value="AMINOALKYLPHOSPHONATE N-ACETYLTRANSFERASE-RELATED-RELATED"/>
    <property type="match status" value="1"/>
</dbReference>
<sequence>MRSDVLPEDIQAVRDLIGASGFFSAEEVEVAAELVEERLRRGSASGYHFLFLEDAGRLLGYACFGPVAGTRGSFDLYWIAVQPDLRRGGIGRHLLSRVEESVQALGGRRLYIETSSRSLYEPTRAFYHRCGYARAALLQDFYASGDHKVIFVKVFPPA</sequence>
<dbReference type="Gene3D" id="3.40.630.30">
    <property type="match status" value="1"/>
</dbReference>
<dbReference type="InterPro" id="IPR016181">
    <property type="entry name" value="Acyl_CoA_acyltransferase"/>
</dbReference>
<dbReference type="Pfam" id="PF00583">
    <property type="entry name" value="Acetyltransf_1"/>
    <property type="match status" value="1"/>
</dbReference>
<dbReference type="OrthoDB" id="9789603at2"/>
<name>A0A4P8L663_9BACT</name>
<evidence type="ECO:0000256" key="1">
    <source>
        <dbReference type="ARBA" id="ARBA00022679"/>
    </source>
</evidence>
<dbReference type="GO" id="GO:0016747">
    <property type="term" value="F:acyltransferase activity, transferring groups other than amino-acyl groups"/>
    <property type="evidence" value="ECO:0007669"/>
    <property type="project" value="InterPro"/>
</dbReference>
<gene>
    <name evidence="4" type="ORF">FDQ92_09210</name>
</gene>
<evidence type="ECO:0000313" key="5">
    <source>
        <dbReference type="Proteomes" id="UP000298602"/>
    </source>
</evidence>
<keyword evidence="5" id="KW-1185">Reference proteome</keyword>
<protein>
    <submittedName>
        <fullName evidence="4">GNAT family N-acetyltransferase</fullName>
    </submittedName>
</protein>
<dbReference type="EMBL" id="CP040098">
    <property type="protein sequence ID" value="QCQ23518.1"/>
    <property type="molecule type" value="Genomic_DNA"/>
</dbReference>
<organism evidence="4 5">
    <name type="scientific">Desulfoglaeba alkanexedens ALDC</name>
    <dbReference type="NCBI Taxonomy" id="980445"/>
    <lineage>
        <taxon>Bacteria</taxon>
        <taxon>Pseudomonadati</taxon>
        <taxon>Thermodesulfobacteriota</taxon>
        <taxon>Syntrophobacteria</taxon>
        <taxon>Syntrophobacterales</taxon>
        <taxon>Syntrophobacteraceae</taxon>
        <taxon>Desulfoglaeba</taxon>
    </lineage>
</organism>
<evidence type="ECO:0000256" key="2">
    <source>
        <dbReference type="ARBA" id="ARBA00023315"/>
    </source>
</evidence>
<proteinExistence type="predicted"/>
<dbReference type="SUPFAM" id="SSF55729">
    <property type="entry name" value="Acyl-CoA N-acyltransferases (Nat)"/>
    <property type="match status" value="1"/>
</dbReference>
<dbReference type="PROSITE" id="PS51186">
    <property type="entry name" value="GNAT"/>
    <property type="match status" value="1"/>
</dbReference>
<dbReference type="AlphaFoldDB" id="A0A4P8L663"/>
<reference evidence="4 5" key="1">
    <citation type="submission" date="2019-05" db="EMBL/GenBank/DDBJ databases">
        <title>The Complete Genome Sequence of the n-alkane-degrading Desulfoglaeba alkanexedens ALDC reveals multiple alkylsuccinate synthase gene clusters.</title>
        <authorList>
            <person name="Callaghan A.V."/>
            <person name="Davidova I.A."/>
            <person name="Duncan K.E."/>
            <person name="Morris B."/>
            <person name="McInerney M.J."/>
        </authorList>
    </citation>
    <scope>NUCLEOTIDE SEQUENCE [LARGE SCALE GENOMIC DNA]</scope>
    <source>
        <strain evidence="4 5">ALDC</strain>
    </source>
</reference>
<dbReference type="InterPro" id="IPR050832">
    <property type="entry name" value="Bact_Acetyltransf"/>
</dbReference>
<keyword evidence="2" id="KW-0012">Acyltransferase</keyword>